<evidence type="ECO:0000259" key="1">
    <source>
        <dbReference type="Pfam" id="PF09343"/>
    </source>
</evidence>
<sequence>MSNAIFPVLPGLSWGVLKAPIWKTQTQESVSGRELRWTSMVYPRWRVTLSYEFLRAGGGFAELQALVGFFNSRRGAWDDFLWLDQDDNAVADQQIGVGNGALVAFTVYRTFGGFSEPVLNYVSAPVVKVGGVVKTAGVDYTITAGVLTFSAAPANGAAVTWSGQFYKRVRFERDESEFEQFLRDLWSAKKVVLLTVKE</sequence>
<accession>A0ABQ6F5F9</accession>
<dbReference type="InterPro" id="IPR011740">
    <property type="entry name" value="DUF2460"/>
</dbReference>
<dbReference type="Proteomes" id="UP001157167">
    <property type="component" value="Unassembled WGS sequence"/>
</dbReference>
<dbReference type="RefSeq" id="WP_284186374.1">
    <property type="nucleotide sequence ID" value="NZ_BSPX01000002.1"/>
</dbReference>
<evidence type="ECO:0000313" key="3">
    <source>
        <dbReference type="Proteomes" id="UP001157167"/>
    </source>
</evidence>
<evidence type="ECO:0000313" key="2">
    <source>
        <dbReference type="EMBL" id="GLT20782.1"/>
    </source>
</evidence>
<feature type="domain" description="DUF2460" evidence="1">
    <location>
        <begin position="7"/>
        <end position="197"/>
    </location>
</feature>
<keyword evidence="3" id="KW-1185">Reference proteome</keyword>
<proteinExistence type="predicted"/>
<dbReference type="EMBL" id="BSPX01000002">
    <property type="protein sequence ID" value="GLT20782.1"/>
    <property type="molecule type" value="Genomic_DNA"/>
</dbReference>
<dbReference type="Pfam" id="PF09343">
    <property type="entry name" value="DUF2460"/>
    <property type="match status" value="1"/>
</dbReference>
<organism evidence="2 3">
    <name type="scientific">Zoogloea oryzae</name>
    <dbReference type="NCBI Taxonomy" id="310767"/>
    <lineage>
        <taxon>Bacteria</taxon>
        <taxon>Pseudomonadati</taxon>
        <taxon>Pseudomonadota</taxon>
        <taxon>Betaproteobacteria</taxon>
        <taxon>Rhodocyclales</taxon>
        <taxon>Zoogloeaceae</taxon>
        <taxon>Zoogloea</taxon>
    </lineage>
</organism>
<protein>
    <recommendedName>
        <fullName evidence="1">DUF2460 domain-containing protein</fullName>
    </recommendedName>
</protein>
<comment type="caution">
    <text evidence="2">The sequence shown here is derived from an EMBL/GenBank/DDBJ whole genome shotgun (WGS) entry which is preliminary data.</text>
</comment>
<gene>
    <name evidence="2" type="ORF">GCM10007933_02340</name>
</gene>
<name>A0ABQ6F5F9_9RHOO</name>
<reference evidence="3" key="1">
    <citation type="journal article" date="2019" name="Int. J. Syst. Evol. Microbiol.">
        <title>The Global Catalogue of Microorganisms (GCM) 10K type strain sequencing project: providing services to taxonomists for standard genome sequencing and annotation.</title>
        <authorList>
            <consortium name="The Broad Institute Genomics Platform"/>
            <consortium name="The Broad Institute Genome Sequencing Center for Infectious Disease"/>
            <person name="Wu L."/>
            <person name="Ma J."/>
        </authorList>
    </citation>
    <scope>NUCLEOTIDE SEQUENCE [LARGE SCALE GENOMIC DNA]</scope>
    <source>
        <strain evidence="3">NBRC 102407</strain>
    </source>
</reference>